<dbReference type="PROSITE" id="PS51464">
    <property type="entry name" value="SIS"/>
    <property type="match status" value="2"/>
</dbReference>
<dbReference type="KEGG" id="jda:BW727_101406"/>
<name>A0A1S6IQD9_9LACT</name>
<dbReference type="InterPro" id="IPR050303">
    <property type="entry name" value="GatZ_KbaZ_carbometab"/>
</dbReference>
<dbReference type="OrthoDB" id="9779207at2"/>
<evidence type="ECO:0000256" key="2">
    <source>
        <dbReference type="ARBA" id="ARBA00022737"/>
    </source>
</evidence>
<dbReference type="SUPFAM" id="SSF53697">
    <property type="entry name" value="SIS domain"/>
    <property type="match status" value="1"/>
</dbReference>
<feature type="domain" description="SIS" evidence="6">
    <location>
        <begin position="221"/>
        <end position="369"/>
    </location>
</feature>
<dbReference type="GO" id="GO:0097367">
    <property type="term" value="F:carbohydrate derivative binding"/>
    <property type="evidence" value="ECO:0007669"/>
    <property type="project" value="InterPro"/>
</dbReference>
<evidence type="ECO:0000313" key="7">
    <source>
        <dbReference type="EMBL" id="AQS53773.1"/>
    </source>
</evidence>
<accession>A0A1S6IQD9</accession>
<dbReference type="GO" id="GO:0005886">
    <property type="term" value="C:plasma membrane"/>
    <property type="evidence" value="ECO:0007669"/>
    <property type="project" value="TreeGrafter"/>
</dbReference>
<evidence type="ECO:0000256" key="4">
    <source>
        <dbReference type="ARBA" id="ARBA00029292"/>
    </source>
</evidence>
<dbReference type="Proteomes" id="UP000188993">
    <property type="component" value="Chromosome"/>
</dbReference>
<dbReference type="PANTHER" id="PTHR32502:SF3">
    <property type="entry name" value="D-GALACTOSAMINE-6-PHOSPHATE DEAMINASE AGAS-RELATED"/>
    <property type="match status" value="1"/>
</dbReference>
<keyword evidence="2" id="KW-0677">Repeat</keyword>
<keyword evidence="5" id="KW-0175">Coiled coil</keyword>
<dbReference type="PANTHER" id="PTHR32502">
    <property type="entry name" value="N-ACETYLGALACTOSAMINE PERMEASE II COMPONENT-RELATED"/>
    <property type="match status" value="1"/>
</dbReference>
<dbReference type="InterPro" id="IPR035464">
    <property type="entry name" value="SIS_AgaS"/>
</dbReference>
<dbReference type="GO" id="GO:0016787">
    <property type="term" value="F:hydrolase activity"/>
    <property type="evidence" value="ECO:0007669"/>
    <property type="project" value="UniProtKB-KW"/>
</dbReference>
<comment type="catalytic activity">
    <reaction evidence="4">
        <text>D-galactosamine 6-phosphate + H2O = D-tagatopyranose 1-phosphate + NH4(+)</text>
        <dbReference type="Rhea" id="RHEA:47680"/>
        <dbReference type="ChEBI" id="CHEBI:15377"/>
        <dbReference type="ChEBI" id="CHEBI:28938"/>
        <dbReference type="ChEBI" id="CHEBI:71674"/>
        <dbReference type="ChEBI" id="CHEBI:138150"/>
    </reaction>
</comment>
<dbReference type="Pfam" id="PF01380">
    <property type="entry name" value="SIS"/>
    <property type="match status" value="1"/>
</dbReference>
<keyword evidence="8" id="KW-1185">Reference proteome</keyword>
<protein>
    <submittedName>
        <fullName evidence="7">D-galactosamine-6-phosphate deaminase AgaS</fullName>
        <ecNumber evidence="7">3.5.99.-</ecNumber>
    </submittedName>
</protein>
<evidence type="ECO:0000256" key="1">
    <source>
        <dbReference type="ARBA" id="ARBA00007748"/>
    </source>
</evidence>
<dbReference type="CDD" id="cd05008">
    <property type="entry name" value="SIS_GlmS_GlmD_1"/>
    <property type="match status" value="1"/>
</dbReference>
<proteinExistence type="inferred from homology"/>
<sequence length="389" mass="43166">MFELNKKELEKLGAEITVREIKQQPEIWQEAFETYKGQADNIEKYLNQLKEKHQKLRVILTGAGSSAYVGDTVLPHLKEVGDESAFDFQAVPTTNLVTNPASYFKKDAPTILISFARSGNSPESIASVELGSQLVDDFYQMTITCAPEGQLAKRAEGDPNNLLLMMPAKTNDQGFAMTGSFTSMTLTAALVFDPASIEEKQNYVSQMEAMTADIFSREKEIQAWIDRDFNRVVYLGSGPLAGIAREVQLKILELTAGKLATAFDSSLGFRHGPKSFVDEHTLVFLLVSNDYYTRQYDLDMLNELNADKIANTVAAVQVEQGTKFEGSHFTFAMNYQNLPDAYLALPYTVFGQVVSLLAALKVDNKPDTPSPSGTVNRVVKGVTIYDYKR</sequence>
<dbReference type="GO" id="GO:1901135">
    <property type="term" value="P:carbohydrate derivative metabolic process"/>
    <property type="evidence" value="ECO:0007669"/>
    <property type="project" value="InterPro"/>
</dbReference>
<dbReference type="STRING" id="708126.BW727_101406"/>
<dbReference type="CDD" id="cd05010">
    <property type="entry name" value="SIS_AgaS_like"/>
    <property type="match status" value="1"/>
</dbReference>
<dbReference type="AlphaFoldDB" id="A0A1S6IQD9"/>
<evidence type="ECO:0000259" key="6">
    <source>
        <dbReference type="PROSITE" id="PS51464"/>
    </source>
</evidence>
<comment type="similarity">
    <text evidence="1">Belongs to the SIS family. AgaS subfamily.</text>
</comment>
<dbReference type="EC" id="3.5.99.-" evidence="7"/>
<evidence type="ECO:0000256" key="3">
    <source>
        <dbReference type="ARBA" id="ARBA00022801"/>
    </source>
</evidence>
<dbReference type="RefSeq" id="WP_062470342.1">
    <property type="nucleotide sequence ID" value="NZ_BBYN01000019.1"/>
</dbReference>
<reference evidence="7 8" key="1">
    <citation type="journal article" date="2014" name="Int. J. Syst. Evol. Microbiol.">
        <title>Jeotgalibaca dankookensis gen. nov., sp. nov., a member of the family Carnobacteriaceae, isolated from seujeot (Korean traditional food).</title>
        <authorList>
            <person name="Lee D.G."/>
            <person name="Trujillo M.E."/>
            <person name="Kang H."/>
            <person name="Ahn T.Y."/>
        </authorList>
    </citation>
    <scope>NUCLEOTIDE SEQUENCE [LARGE SCALE GENOMIC DNA]</scope>
    <source>
        <strain evidence="7 8">EX-07</strain>
    </source>
</reference>
<dbReference type="EMBL" id="CP019728">
    <property type="protein sequence ID" value="AQS53773.1"/>
    <property type="molecule type" value="Genomic_DNA"/>
</dbReference>
<dbReference type="GO" id="GO:0009401">
    <property type="term" value="P:phosphoenolpyruvate-dependent sugar phosphotransferase system"/>
    <property type="evidence" value="ECO:0007669"/>
    <property type="project" value="TreeGrafter"/>
</dbReference>
<dbReference type="Gene3D" id="3.40.50.10490">
    <property type="entry name" value="Glucose-6-phosphate isomerase like protein, domain 1"/>
    <property type="match status" value="2"/>
</dbReference>
<dbReference type="InterPro" id="IPR035466">
    <property type="entry name" value="GlmS/AgaS_SIS"/>
</dbReference>
<organism evidence="7 8">
    <name type="scientific">Jeotgalibaca dankookensis</name>
    <dbReference type="NCBI Taxonomy" id="708126"/>
    <lineage>
        <taxon>Bacteria</taxon>
        <taxon>Bacillati</taxon>
        <taxon>Bacillota</taxon>
        <taxon>Bacilli</taxon>
        <taxon>Lactobacillales</taxon>
        <taxon>Carnobacteriaceae</taxon>
        <taxon>Jeotgalibaca</taxon>
    </lineage>
</organism>
<feature type="domain" description="SIS" evidence="6">
    <location>
        <begin position="45"/>
        <end position="202"/>
    </location>
</feature>
<evidence type="ECO:0000256" key="5">
    <source>
        <dbReference type="SAM" id="Coils"/>
    </source>
</evidence>
<evidence type="ECO:0000313" key="8">
    <source>
        <dbReference type="Proteomes" id="UP000188993"/>
    </source>
</evidence>
<feature type="coiled-coil region" evidence="5">
    <location>
        <begin position="32"/>
        <end position="59"/>
    </location>
</feature>
<keyword evidence="3 7" id="KW-0378">Hydrolase</keyword>
<dbReference type="InterPro" id="IPR046348">
    <property type="entry name" value="SIS_dom_sf"/>
</dbReference>
<gene>
    <name evidence="7" type="primary">agaS</name>
    <name evidence="7" type="ORF">BW727_101406</name>
</gene>
<dbReference type="InterPro" id="IPR001347">
    <property type="entry name" value="SIS_dom"/>
</dbReference>